<name>W4MBU8_9BACT</name>
<reference evidence="1 2" key="1">
    <citation type="journal article" date="2014" name="Nature">
        <title>An environmental bacterial taxon with a large and distinct metabolic repertoire.</title>
        <authorList>
            <person name="Wilson M.C."/>
            <person name="Mori T."/>
            <person name="Ruckert C."/>
            <person name="Uria A.R."/>
            <person name="Helf M.J."/>
            <person name="Takada K."/>
            <person name="Gernert C."/>
            <person name="Steffens U.A."/>
            <person name="Heycke N."/>
            <person name="Schmitt S."/>
            <person name="Rinke C."/>
            <person name="Helfrich E.J."/>
            <person name="Brachmann A.O."/>
            <person name="Gurgui C."/>
            <person name="Wakimoto T."/>
            <person name="Kracht M."/>
            <person name="Crusemann M."/>
            <person name="Hentschel U."/>
            <person name="Abe I."/>
            <person name="Matsunaga S."/>
            <person name="Kalinowski J."/>
            <person name="Takeyama H."/>
            <person name="Piel J."/>
        </authorList>
    </citation>
    <scope>NUCLEOTIDE SEQUENCE [LARGE SCALE GENOMIC DNA]</scope>
    <source>
        <strain evidence="2">TSY2</strain>
    </source>
</reference>
<evidence type="ECO:0000313" key="2">
    <source>
        <dbReference type="Proteomes" id="UP000019140"/>
    </source>
</evidence>
<evidence type="ECO:0000313" key="1">
    <source>
        <dbReference type="EMBL" id="ETX07799.1"/>
    </source>
</evidence>
<dbReference type="HOGENOM" id="CLU_3372735_0_0_7"/>
<accession>W4MBU8</accession>
<proteinExistence type="predicted"/>
<sequence length="34" mass="3917">MNYHDDQPPNVMFDALQLKPQHGYAVMPLTFLAI</sequence>
<protein>
    <submittedName>
        <fullName evidence="1">Uncharacterized protein</fullName>
    </submittedName>
</protein>
<dbReference type="EMBL" id="AZHX01000368">
    <property type="protein sequence ID" value="ETX07799.1"/>
    <property type="molecule type" value="Genomic_DNA"/>
</dbReference>
<organism evidence="1 2">
    <name type="scientific">Candidatus Entotheonella gemina</name>
    <dbReference type="NCBI Taxonomy" id="1429439"/>
    <lineage>
        <taxon>Bacteria</taxon>
        <taxon>Pseudomonadati</taxon>
        <taxon>Nitrospinota/Tectimicrobiota group</taxon>
        <taxon>Candidatus Tectimicrobiota</taxon>
        <taxon>Candidatus Entotheonellia</taxon>
        <taxon>Candidatus Entotheonellales</taxon>
        <taxon>Candidatus Entotheonellaceae</taxon>
        <taxon>Candidatus Entotheonella</taxon>
    </lineage>
</organism>
<dbReference type="AlphaFoldDB" id="W4MBU8"/>
<keyword evidence="2" id="KW-1185">Reference proteome</keyword>
<gene>
    <name evidence="1" type="ORF">ETSY2_09075</name>
</gene>
<comment type="caution">
    <text evidence="1">The sequence shown here is derived from an EMBL/GenBank/DDBJ whole genome shotgun (WGS) entry which is preliminary data.</text>
</comment>
<dbReference type="Proteomes" id="UP000019140">
    <property type="component" value="Unassembled WGS sequence"/>
</dbReference>